<evidence type="ECO:0000256" key="6">
    <source>
        <dbReference type="HAMAP-Rule" id="MF_00074"/>
    </source>
</evidence>
<comment type="similarity">
    <text evidence="6">Belongs to the methyltransferase superfamily. RNA methyltransferase RsmG family.</text>
</comment>
<keyword evidence="8" id="KW-1185">Reference proteome</keyword>
<feature type="binding site" evidence="6">
    <location>
        <position position="71"/>
    </location>
    <ligand>
        <name>S-adenosyl-L-methionine</name>
        <dbReference type="ChEBI" id="CHEBI:59789"/>
    </ligand>
</feature>
<dbReference type="Gene3D" id="3.40.50.150">
    <property type="entry name" value="Vaccinia Virus protein VP39"/>
    <property type="match status" value="1"/>
</dbReference>
<dbReference type="EMBL" id="AAMO01000005">
    <property type="protein sequence ID" value="EAQ02972.1"/>
    <property type="molecule type" value="Genomic_DNA"/>
</dbReference>
<protein>
    <recommendedName>
        <fullName evidence="6">Ribosomal RNA small subunit methyltransferase G</fullName>
        <ecNumber evidence="6">2.1.1.170</ecNumber>
    </recommendedName>
    <alternativeName>
        <fullName evidence="6">16S rRNA 7-methylguanosine methyltransferase</fullName>
        <shortName evidence="6">16S rRNA m7G methyltransferase</shortName>
    </alternativeName>
</protein>
<feature type="binding site" evidence="6">
    <location>
        <begin position="120"/>
        <end position="121"/>
    </location>
    <ligand>
        <name>S-adenosyl-L-methionine</name>
        <dbReference type="ChEBI" id="CHEBI:59789"/>
    </ligand>
</feature>
<dbReference type="AlphaFoldDB" id="A3TXT8"/>
<evidence type="ECO:0000313" key="7">
    <source>
        <dbReference type="EMBL" id="EAQ02972.1"/>
    </source>
</evidence>
<dbReference type="OrthoDB" id="9808773at2"/>
<dbReference type="PIRSF" id="PIRSF003078">
    <property type="entry name" value="GidB"/>
    <property type="match status" value="1"/>
</dbReference>
<dbReference type="GO" id="GO:0005829">
    <property type="term" value="C:cytosol"/>
    <property type="evidence" value="ECO:0007669"/>
    <property type="project" value="TreeGrafter"/>
</dbReference>
<dbReference type="RefSeq" id="WP_009806728.1">
    <property type="nucleotide sequence ID" value="NZ_CH724131.1"/>
</dbReference>
<dbReference type="STRING" id="252305.OB2597_12548"/>
<dbReference type="eggNOG" id="COG0357">
    <property type="taxonomic scope" value="Bacteria"/>
</dbReference>
<reference evidence="7 8" key="1">
    <citation type="journal article" date="2010" name="J. Bacteriol.">
        <title>Genome sequences of Oceanicola granulosus HTCC2516(T) and Oceanicola batsensis HTCC2597(TDelta).</title>
        <authorList>
            <person name="Thrash J.C."/>
            <person name="Cho J.C."/>
            <person name="Vergin K.L."/>
            <person name="Giovannoni S.J."/>
        </authorList>
    </citation>
    <scope>NUCLEOTIDE SEQUENCE [LARGE SCALE GENOMIC DNA]</scope>
    <source>
        <strain evidence="8">ATCC BAA-863 / DSM 15984 / KCTC 12145 / HTCC2597</strain>
    </source>
</reference>
<dbReference type="HOGENOM" id="CLU_065341_1_1_5"/>
<accession>A3TXT8</accession>
<dbReference type="PANTHER" id="PTHR31760">
    <property type="entry name" value="S-ADENOSYL-L-METHIONINE-DEPENDENT METHYLTRANSFERASES SUPERFAMILY PROTEIN"/>
    <property type="match status" value="1"/>
</dbReference>
<evidence type="ECO:0000256" key="2">
    <source>
        <dbReference type="ARBA" id="ARBA00022552"/>
    </source>
</evidence>
<evidence type="ECO:0000256" key="5">
    <source>
        <dbReference type="ARBA" id="ARBA00022691"/>
    </source>
</evidence>
<dbReference type="GO" id="GO:0070043">
    <property type="term" value="F:rRNA (guanine-N7-)-methyltransferase activity"/>
    <property type="evidence" value="ECO:0007669"/>
    <property type="project" value="UniProtKB-UniRule"/>
</dbReference>
<keyword evidence="5 6" id="KW-0949">S-adenosyl-L-methionine</keyword>
<proteinExistence type="inferred from homology"/>
<evidence type="ECO:0000313" key="8">
    <source>
        <dbReference type="Proteomes" id="UP000004318"/>
    </source>
</evidence>
<evidence type="ECO:0000256" key="3">
    <source>
        <dbReference type="ARBA" id="ARBA00022603"/>
    </source>
</evidence>
<dbReference type="InterPro" id="IPR029063">
    <property type="entry name" value="SAM-dependent_MTases_sf"/>
</dbReference>
<dbReference type="EC" id="2.1.1.170" evidence="6"/>
<feature type="binding site" evidence="6">
    <location>
        <position position="66"/>
    </location>
    <ligand>
        <name>S-adenosyl-L-methionine</name>
        <dbReference type="ChEBI" id="CHEBI:59789"/>
    </ligand>
</feature>
<comment type="caution">
    <text evidence="6">Lacks conserved residue(s) required for the propagation of feature annotation.</text>
</comment>
<name>A3TXT8_PSEBH</name>
<feature type="binding site" evidence="6">
    <location>
        <position position="134"/>
    </location>
    <ligand>
        <name>S-adenosyl-L-methionine</name>
        <dbReference type="ChEBI" id="CHEBI:59789"/>
    </ligand>
</feature>
<keyword evidence="1 6" id="KW-0963">Cytoplasm</keyword>
<comment type="catalytic activity">
    <reaction evidence="6">
        <text>guanosine(527) in 16S rRNA + S-adenosyl-L-methionine = N(7)-methylguanosine(527) in 16S rRNA + S-adenosyl-L-homocysteine</text>
        <dbReference type="Rhea" id="RHEA:42732"/>
        <dbReference type="Rhea" id="RHEA-COMP:10209"/>
        <dbReference type="Rhea" id="RHEA-COMP:10210"/>
        <dbReference type="ChEBI" id="CHEBI:57856"/>
        <dbReference type="ChEBI" id="CHEBI:59789"/>
        <dbReference type="ChEBI" id="CHEBI:74269"/>
        <dbReference type="ChEBI" id="CHEBI:74480"/>
        <dbReference type="EC" id="2.1.1.170"/>
    </reaction>
</comment>
<comment type="caution">
    <text evidence="7">The sequence shown here is derived from an EMBL/GenBank/DDBJ whole genome shotgun (WGS) entry which is preliminary data.</text>
</comment>
<dbReference type="HAMAP" id="MF_00074">
    <property type="entry name" value="16SrRNA_methyltr_G"/>
    <property type="match status" value="1"/>
</dbReference>
<keyword evidence="4 6" id="KW-0808">Transferase</keyword>
<dbReference type="Proteomes" id="UP000004318">
    <property type="component" value="Unassembled WGS sequence"/>
</dbReference>
<dbReference type="NCBIfam" id="TIGR00138">
    <property type="entry name" value="rsmG_gidB"/>
    <property type="match status" value="1"/>
</dbReference>
<dbReference type="SUPFAM" id="SSF53335">
    <property type="entry name" value="S-adenosyl-L-methionine-dependent methyltransferases"/>
    <property type="match status" value="1"/>
</dbReference>
<dbReference type="Pfam" id="PF02527">
    <property type="entry name" value="GidB"/>
    <property type="match status" value="1"/>
</dbReference>
<gene>
    <name evidence="6" type="primary">rsmG</name>
    <name evidence="7" type="ORF">OB2597_12548</name>
</gene>
<evidence type="ECO:0000256" key="4">
    <source>
        <dbReference type="ARBA" id="ARBA00022679"/>
    </source>
</evidence>
<dbReference type="PANTHER" id="PTHR31760:SF0">
    <property type="entry name" value="S-ADENOSYL-L-METHIONINE-DEPENDENT METHYLTRANSFERASES SUPERFAMILY PROTEIN"/>
    <property type="match status" value="1"/>
</dbReference>
<evidence type="ECO:0000256" key="1">
    <source>
        <dbReference type="ARBA" id="ARBA00022490"/>
    </source>
</evidence>
<organism evidence="7 8">
    <name type="scientific">Pseudooceanicola batsensis (strain ATCC BAA-863 / DSM 15984 / KCTC 12145 / HTCC2597)</name>
    <name type="common">Oceanicola batsensis</name>
    <dbReference type="NCBI Taxonomy" id="252305"/>
    <lineage>
        <taxon>Bacteria</taxon>
        <taxon>Pseudomonadati</taxon>
        <taxon>Pseudomonadota</taxon>
        <taxon>Alphaproteobacteria</taxon>
        <taxon>Rhodobacterales</taxon>
        <taxon>Paracoccaceae</taxon>
        <taxon>Pseudooceanicola</taxon>
    </lineage>
</organism>
<comment type="function">
    <text evidence="6">Specifically methylates the N7 position of guanine in position 527 of 16S rRNA.</text>
</comment>
<keyword evidence="2 6" id="KW-0698">rRNA processing</keyword>
<comment type="subcellular location">
    <subcellularLocation>
        <location evidence="6">Cytoplasm</location>
    </subcellularLocation>
</comment>
<sequence length="201" mass="22597">MSARPDVSRETLERLEIFVRLLRQWNPRINLVSKSTLDDAWNRHVADSVQVFEASRQASGLWVDMGSGGGFPGLVIAILALERAPALQVKLIESDQRKCAFLRTVAREAGVSVSIKARRIEDEPPSQASVISARALAPLTDLLQFSQRHGSEDHVAIFPKGRSWRDELAVARTRWRFQHEALQSKTDAEAVILRIEEIEHV</sequence>
<dbReference type="InterPro" id="IPR003682">
    <property type="entry name" value="rRNA_ssu_MeTfrase_G"/>
</dbReference>
<keyword evidence="3 6" id="KW-0489">Methyltransferase</keyword>